<dbReference type="InterPro" id="IPR002347">
    <property type="entry name" value="SDR_fam"/>
</dbReference>
<sequence length="290" mass="31029">MLRPNPTPTIVLTGATSGLGRLAALDMAETGARLAITARNAERAEQTLAEIQKAAPGAQVDVFLVDLTRVIDVSRVGKEIAQRYEHIDVLINNAGIHAFEQRITPEGFPEMVAVNYLAPWILTRELLPTLTGTVGARIVNVASEASRRHGVLSLPGDLTDTAPFTARGSSPLYGKSKLLDIMFTLELARRIEGTGVTANCVDPGFNVTGLGRELGFASALEKLLTRLHVGDPSRGAGLIVKLATDPAFSGTNGGYFTARNTKRITPAHPAGDPEWESRLWTDTEKLLGLS</sequence>
<dbReference type="PANTHER" id="PTHR43157:SF31">
    <property type="entry name" value="PHOSPHATIDYLINOSITOL-GLYCAN BIOSYNTHESIS CLASS F PROTEIN"/>
    <property type="match status" value="1"/>
</dbReference>
<protein>
    <submittedName>
        <fullName evidence="3">SDR family NAD(P)-dependent oxidoreductase</fullName>
    </submittedName>
</protein>
<dbReference type="AlphaFoldDB" id="A0AB39YMR2"/>
<dbReference type="Gene3D" id="3.40.50.720">
    <property type="entry name" value="NAD(P)-binding Rossmann-like Domain"/>
    <property type="match status" value="1"/>
</dbReference>
<keyword evidence="1" id="KW-0560">Oxidoreductase</keyword>
<dbReference type="PANTHER" id="PTHR43157">
    <property type="entry name" value="PHOSPHATIDYLINOSITOL-GLYCAN BIOSYNTHESIS CLASS F PROTEIN-RELATED"/>
    <property type="match status" value="1"/>
</dbReference>
<evidence type="ECO:0000256" key="1">
    <source>
        <dbReference type="ARBA" id="ARBA00023002"/>
    </source>
</evidence>
<dbReference type="Pfam" id="PF00106">
    <property type="entry name" value="adh_short"/>
    <property type="match status" value="1"/>
</dbReference>
<evidence type="ECO:0000256" key="2">
    <source>
        <dbReference type="RuleBase" id="RU000363"/>
    </source>
</evidence>
<proteinExistence type="inferred from homology"/>
<organism evidence="3">
    <name type="scientific">Paenarthrobacter sp. AMU7</name>
    <dbReference type="NCBI Taxonomy" id="3162492"/>
    <lineage>
        <taxon>Bacteria</taxon>
        <taxon>Bacillati</taxon>
        <taxon>Actinomycetota</taxon>
        <taxon>Actinomycetes</taxon>
        <taxon>Micrococcales</taxon>
        <taxon>Micrococcaceae</taxon>
        <taxon>Paenarthrobacter</taxon>
    </lineage>
</organism>
<dbReference type="InterPro" id="IPR036291">
    <property type="entry name" value="NAD(P)-bd_dom_sf"/>
</dbReference>
<dbReference type="RefSeq" id="WP_369745160.1">
    <property type="nucleotide sequence ID" value="NZ_CP165735.1"/>
</dbReference>
<evidence type="ECO:0000313" key="3">
    <source>
        <dbReference type="EMBL" id="XDV70811.1"/>
    </source>
</evidence>
<accession>A0AB39YMR2</accession>
<comment type="similarity">
    <text evidence="2">Belongs to the short-chain dehydrogenases/reductases (SDR) family.</text>
</comment>
<name>A0AB39YMR2_9MICC</name>
<dbReference type="PRINTS" id="PR00081">
    <property type="entry name" value="GDHRDH"/>
</dbReference>
<dbReference type="EMBL" id="CP165735">
    <property type="protein sequence ID" value="XDV70811.1"/>
    <property type="molecule type" value="Genomic_DNA"/>
</dbReference>
<reference evidence="3" key="1">
    <citation type="submission" date="2024-07" db="EMBL/GenBank/DDBJ databases">
        <authorList>
            <person name="Li J."/>
            <person name="Wei H."/>
            <person name="Ma J."/>
        </authorList>
    </citation>
    <scope>NUCLEOTIDE SEQUENCE</scope>
    <source>
        <strain evidence="3">AMU7</strain>
    </source>
</reference>
<dbReference type="PRINTS" id="PR00080">
    <property type="entry name" value="SDRFAMILY"/>
</dbReference>
<dbReference type="GO" id="GO:0016491">
    <property type="term" value="F:oxidoreductase activity"/>
    <property type="evidence" value="ECO:0007669"/>
    <property type="project" value="UniProtKB-KW"/>
</dbReference>
<gene>
    <name evidence="3" type="ORF">ABQM86_17875</name>
</gene>
<dbReference type="SUPFAM" id="SSF51735">
    <property type="entry name" value="NAD(P)-binding Rossmann-fold domains"/>
    <property type="match status" value="1"/>
</dbReference>